<dbReference type="EMBL" id="CP118224">
    <property type="protein sequence ID" value="WMC12272.1"/>
    <property type="molecule type" value="Genomic_DNA"/>
</dbReference>
<keyword evidence="4" id="KW-1185">Reference proteome</keyword>
<dbReference type="InterPro" id="IPR052894">
    <property type="entry name" value="AsmA-related"/>
</dbReference>
<dbReference type="AlphaFoldDB" id="A0AA50KSP9"/>
<dbReference type="PANTHER" id="PTHR30441">
    <property type="entry name" value="DUF748 DOMAIN-CONTAINING PROTEIN"/>
    <property type="match status" value="1"/>
</dbReference>
<sequence>MKKWLYGVAALVLLVLLGAFTLTRLIDTDRVKRLLVEQTREKTGRTLVIDGDLSWRFFPSLGFTLGKTALLNPAGFEEGATLSVGEVSLDVALKPLLDNRLEVGEAVLSNARLHLITHKDGTTNLDDLRNLGKNRASAETTAGEAGGSGTSDTAPGQARELEFVSLAGVRVVDAEVLLQDERNDSLTRLNRVNLRLDRFAPGEQVPLSLSGNLFSDEVQANLQADGRLWLAPEFDRLRLDGLALKAGATGRAVPGNKELTLSGDLAYSLAQQQAEFSNLALTVGALTLDGKLSVNHAPEVPQIRFDLHTPLLDLEQLSAEWSSEQGGAASGASATDNAGAPAKRAKLPPSVASGEPDLSVLKSLDVQGRLAADRLKVQGMEMDELRLDIRVHQGKASAEQVSARLYDGSLNGQASLNANPSPARFALQTELTGVDGYRLLNAAAGMDSLEGRATVQLDVTGRGLSGQAIKESLAGTSRVEFADGALRGVNIAAMIRRGYAQVKGQPLPDDNEPQKTDFSALTADFAIEKGKVSTDNLRLASPLLRVRGEGETSLLNESLDVLLNTAIVGTLKGQDGETLDELKNITVPVRISGSYKEPRYSLDMQRVFDLYLKEKADKEAERVKRKLNEKLNGELGDKINEKLPGLLDKLGL</sequence>
<evidence type="ECO:0000259" key="2">
    <source>
        <dbReference type="Pfam" id="PF05170"/>
    </source>
</evidence>
<reference evidence="3 4" key="1">
    <citation type="submission" date="2023-02" db="EMBL/GenBank/DDBJ databases">
        <title>Complete genome sequence of a novel bacterium Oceanimonas sp. NTOU-MSR1 isolated from marine coast sediment.</title>
        <authorList>
            <person name="Yang H.-T."/>
            <person name="Chen Y.-L."/>
            <person name="Ho Y.-N."/>
        </authorList>
    </citation>
    <scope>NUCLEOTIDE SEQUENCE [LARGE SCALE GENOMIC DNA]</scope>
    <source>
        <strain evidence="3 4">NTOU-MSR1</strain>
    </source>
</reference>
<evidence type="ECO:0000256" key="1">
    <source>
        <dbReference type="SAM" id="MobiDB-lite"/>
    </source>
</evidence>
<dbReference type="KEGG" id="ope:PU634_07900"/>
<gene>
    <name evidence="3" type="ORF">PU634_07900</name>
</gene>
<organism evidence="3 4">
    <name type="scientific">Oceanimonas pelagia</name>
    <dbReference type="NCBI Taxonomy" id="3028314"/>
    <lineage>
        <taxon>Bacteria</taxon>
        <taxon>Pseudomonadati</taxon>
        <taxon>Pseudomonadota</taxon>
        <taxon>Gammaproteobacteria</taxon>
        <taxon>Aeromonadales</taxon>
        <taxon>Aeromonadaceae</taxon>
        <taxon>Oceanimonas</taxon>
    </lineage>
</organism>
<dbReference type="RefSeq" id="WP_306763505.1">
    <property type="nucleotide sequence ID" value="NZ_CP118224.1"/>
</dbReference>
<dbReference type="GO" id="GO:0005886">
    <property type="term" value="C:plasma membrane"/>
    <property type="evidence" value="ECO:0007669"/>
    <property type="project" value="TreeGrafter"/>
</dbReference>
<feature type="domain" description="AsmA" evidence="2">
    <location>
        <begin position="6"/>
        <end position="291"/>
    </location>
</feature>
<name>A0AA50KSP9_9GAMM</name>
<evidence type="ECO:0000313" key="3">
    <source>
        <dbReference type="EMBL" id="WMC12272.1"/>
    </source>
</evidence>
<evidence type="ECO:0000313" key="4">
    <source>
        <dbReference type="Proteomes" id="UP001223802"/>
    </source>
</evidence>
<feature type="region of interest" description="Disordered" evidence="1">
    <location>
        <begin position="135"/>
        <end position="156"/>
    </location>
</feature>
<dbReference type="Proteomes" id="UP001223802">
    <property type="component" value="Chromosome"/>
</dbReference>
<dbReference type="PANTHER" id="PTHR30441:SF4">
    <property type="entry name" value="PROTEIN ASMA"/>
    <property type="match status" value="1"/>
</dbReference>
<protein>
    <submittedName>
        <fullName evidence="3">AsmA family protein</fullName>
    </submittedName>
</protein>
<dbReference type="GO" id="GO:0090313">
    <property type="term" value="P:regulation of protein targeting to membrane"/>
    <property type="evidence" value="ECO:0007669"/>
    <property type="project" value="TreeGrafter"/>
</dbReference>
<feature type="region of interest" description="Disordered" evidence="1">
    <location>
        <begin position="323"/>
        <end position="354"/>
    </location>
</feature>
<accession>A0AA50KSP9</accession>
<proteinExistence type="predicted"/>
<dbReference type="InterPro" id="IPR007844">
    <property type="entry name" value="AsmA"/>
</dbReference>
<feature type="compositionally biased region" description="Low complexity" evidence="1">
    <location>
        <begin position="323"/>
        <end position="340"/>
    </location>
</feature>
<dbReference type="Pfam" id="PF05170">
    <property type="entry name" value="AsmA"/>
    <property type="match status" value="1"/>
</dbReference>